<keyword evidence="3" id="KW-1185">Reference proteome</keyword>
<keyword evidence="1" id="KW-1133">Transmembrane helix</keyword>
<accession>A0A3M7PTJ5</accession>
<keyword evidence="1" id="KW-0812">Transmembrane</keyword>
<organism evidence="2 3">
    <name type="scientific">Brachionus plicatilis</name>
    <name type="common">Marine rotifer</name>
    <name type="synonym">Brachionus muelleri</name>
    <dbReference type="NCBI Taxonomy" id="10195"/>
    <lineage>
        <taxon>Eukaryota</taxon>
        <taxon>Metazoa</taxon>
        <taxon>Spiralia</taxon>
        <taxon>Gnathifera</taxon>
        <taxon>Rotifera</taxon>
        <taxon>Eurotatoria</taxon>
        <taxon>Monogononta</taxon>
        <taxon>Pseudotrocha</taxon>
        <taxon>Ploima</taxon>
        <taxon>Brachionidae</taxon>
        <taxon>Brachionus</taxon>
    </lineage>
</organism>
<feature type="transmembrane region" description="Helical" evidence="1">
    <location>
        <begin position="47"/>
        <end position="68"/>
    </location>
</feature>
<evidence type="ECO:0000313" key="3">
    <source>
        <dbReference type="Proteomes" id="UP000276133"/>
    </source>
</evidence>
<gene>
    <name evidence="2" type="ORF">BpHYR1_032678</name>
</gene>
<name>A0A3M7PTJ5_BRAPC</name>
<sequence>MIYILKVSVYKGPSINEFCDIRYHLADKLKTPVVICNLKDTRLKIKAIRYLLTLSYKVFLVFMALLVYSELSGAYPQIWHIEFHDHDKI</sequence>
<comment type="caution">
    <text evidence="2">The sequence shown here is derived from an EMBL/GenBank/DDBJ whole genome shotgun (WGS) entry which is preliminary data.</text>
</comment>
<protein>
    <submittedName>
        <fullName evidence="2">Uncharacterized protein</fullName>
    </submittedName>
</protein>
<evidence type="ECO:0000313" key="2">
    <source>
        <dbReference type="EMBL" id="RNA01988.1"/>
    </source>
</evidence>
<keyword evidence="1" id="KW-0472">Membrane</keyword>
<proteinExistence type="predicted"/>
<dbReference type="EMBL" id="REGN01009086">
    <property type="protein sequence ID" value="RNA01988.1"/>
    <property type="molecule type" value="Genomic_DNA"/>
</dbReference>
<evidence type="ECO:0000256" key="1">
    <source>
        <dbReference type="SAM" id="Phobius"/>
    </source>
</evidence>
<reference evidence="2 3" key="1">
    <citation type="journal article" date="2018" name="Sci. Rep.">
        <title>Genomic signatures of local adaptation to the degree of environmental predictability in rotifers.</title>
        <authorList>
            <person name="Franch-Gras L."/>
            <person name="Hahn C."/>
            <person name="Garcia-Roger E.M."/>
            <person name="Carmona M.J."/>
            <person name="Serra M."/>
            <person name="Gomez A."/>
        </authorList>
    </citation>
    <scope>NUCLEOTIDE SEQUENCE [LARGE SCALE GENOMIC DNA]</scope>
    <source>
        <strain evidence="2">HYR1</strain>
    </source>
</reference>
<dbReference type="AlphaFoldDB" id="A0A3M7PTJ5"/>
<dbReference type="Proteomes" id="UP000276133">
    <property type="component" value="Unassembled WGS sequence"/>
</dbReference>